<dbReference type="InterPro" id="IPR005111">
    <property type="entry name" value="MoeA_C_domain_IV"/>
</dbReference>
<dbReference type="PANTHER" id="PTHR10192">
    <property type="entry name" value="MOLYBDOPTERIN BIOSYNTHESIS PROTEIN"/>
    <property type="match status" value="1"/>
</dbReference>
<sequence length="405" mass="43101">MKGIKELVSIHEAVSRLARVLAKIELDVEEVDVAEAYGRVLAGDVVALVDHPGFDRSAVDGYAVVSSDTYSASVFNPAELELVDAPVIGPGKARPISTGAPLPSGADAVVMEEDVKRVGGKILVYKPVAQGSNVSRRAEDFARGEVLVRAGTVLDFRKIPIIYASGYSTVRVFRRLRVGVVTVGSEVVEPGPGTAGLEGGRVFNSTGYVVLSYLRRLPFIEARYYGVIPDDLHLLADFVTRALALNDIVITTGGTGPSEGDLVYDLVERGGAWVFRGVAMRPGRPTSASVVDGKPVLHLSGFPLAAWVGLEGVFKAALVEAFGLKGLGNLIVYAKLTRRLPNQAGYTTFVRSTLTAGVGGLPLVEPFMLRGSGLLRSLAETNSYIRLEEGSEGFEEGEVVPVYLD</sequence>
<evidence type="ECO:0000259" key="3">
    <source>
        <dbReference type="SMART" id="SM00852"/>
    </source>
</evidence>
<dbReference type="InterPro" id="IPR036688">
    <property type="entry name" value="MoeA_C_domain_IV_sf"/>
</dbReference>
<dbReference type="Pfam" id="PF03453">
    <property type="entry name" value="MoeA_N"/>
    <property type="match status" value="1"/>
</dbReference>
<dbReference type="InParanoid" id="I3TFZ1"/>
<dbReference type="InterPro" id="IPR001453">
    <property type="entry name" value="MoaB/Mog_dom"/>
</dbReference>
<dbReference type="Gene3D" id="2.40.340.10">
    <property type="entry name" value="MoeA, C-terminal, domain IV"/>
    <property type="match status" value="1"/>
</dbReference>
<dbReference type="Proteomes" id="UP000005270">
    <property type="component" value="Chromosome"/>
</dbReference>
<evidence type="ECO:0000313" key="4">
    <source>
        <dbReference type="EMBL" id="AFK51679.1"/>
    </source>
</evidence>
<protein>
    <submittedName>
        <fullName evidence="4">Molybdenum cofactor synthesis domain protein</fullName>
    </submittedName>
</protein>
<dbReference type="GO" id="GO:0006777">
    <property type="term" value="P:Mo-molybdopterin cofactor biosynthetic process"/>
    <property type="evidence" value="ECO:0007669"/>
    <property type="project" value="UniProtKB-KW"/>
</dbReference>
<accession>I3TFZ1</accession>
<dbReference type="Gene3D" id="3.90.105.10">
    <property type="entry name" value="Molybdopterin biosynthesis moea protein, domain 2"/>
    <property type="match status" value="1"/>
</dbReference>
<dbReference type="PANTHER" id="PTHR10192:SF5">
    <property type="entry name" value="GEPHYRIN"/>
    <property type="match status" value="1"/>
</dbReference>
<comment type="pathway">
    <text evidence="1">Cofactor biosynthesis; molybdopterin biosynthesis.</text>
</comment>
<dbReference type="CDD" id="cd00887">
    <property type="entry name" value="MoeA"/>
    <property type="match status" value="1"/>
</dbReference>
<dbReference type="eggNOG" id="arCOG00216">
    <property type="taxonomic scope" value="Archaea"/>
</dbReference>
<keyword evidence="5" id="KW-1185">Reference proteome</keyword>
<dbReference type="InterPro" id="IPR038987">
    <property type="entry name" value="MoeA-like"/>
</dbReference>
<dbReference type="Pfam" id="PF00994">
    <property type="entry name" value="MoCF_biosynth"/>
    <property type="match status" value="1"/>
</dbReference>
<dbReference type="EMBL" id="CP003531">
    <property type="protein sequence ID" value="AFK51679.1"/>
    <property type="molecule type" value="Genomic_DNA"/>
</dbReference>
<dbReference type="InterPro" id="IPR036135">
    <property type="entry name" value="MoeA_linker/N_sf"/>
</dbReference>
<proteinExistence type="predicted"/>
<dbReference type="AlphaFoldDB" id="I3TFZ1"/>
<dbReference type="InterPro" id="IPR008284">
    <property type="entry name" value="MoCF_biosynth_CS"/>
</dbReference>
<dbReference type="SUPFAM" id="SSF53218">
    <property type="entry name" value="Molybdenum cofactor biosynthesis proteins"/>
    <property type="match status" value="1"/>
</dbReference>
<keyword evidence="2" id="KW-0501">Molybdenum cofactor biosynthesis</keyword>
<dbReference type="GO" id="GO:0061599">
    <property type="term" value="F:molybdopterin molybdotransferase activity"/>
    <property type="evidence" value="ECO:0007669"/>
    <property type="project" value="TreeGrafter"/>
</dbReference>
<dbReference type="STRING" id="1184251.TCELL_1256"/>
<dbReference type="UniPathway" id="UPA00344"/>
<dbReference type="OrthoDB" id="31371at2157"/>
<dbReference type="SUPFAM" id="SSF63867">
    <property type="entry name" value="MoeA C-terminal domain-like"/>
    <property type="match status" value="1"/>
</dbReference>
<dbReference type="Gene3D" id="2.170.190.11">
    <property type="entry name" value="Molybdopterin biosynthesis moea protein, domain 3"/>
    <property type="match status" value="1"/>
</dbReference>
<dbReference type="InterPro" id="IPR005110">
    <property type="entry name" value="MoeA_linker/N"/>
</dbReference>
<evidence type="ECO:0000256" key="2">
    <source>
        <dbReference type="ARBA" id="ARBA00023150"/>
    </source>
</evidence>
<dbReference type="SMART" id="SM00852">
    <property type="entry name" value="MoCF_biosynth"/>
    <property type="match status" value="1"/>
</dbReference>
<feature type="domain" description="MoaB/Mog" evidence="3">
    <location>
        <begin position="179"/>
        <end position="321"/>
    </location>
</feature>
<dbReference type="Gene3D" id="3.40.980.10">
    <property type="entry name" value="MoaB/Mog-like domain"/>
    <property type="match status" value="1"/>
</dbReference>
<dbReference type="Pfam" id="PF03454">
    <property type="entry name" value="MoeA_C"/>
    <property type="match status" value="1"/>
</dbReference>
<evidence type="ECO:0000313" key="5">
    <source>
        <dbReference type="Proteomes" id="UP000005270"/>
    </source>
</evidence>
<organism evidence="4 5">
    <name type="scientific">Thermogladius calderae (strain DSM 22663 / VKM B-2946 / 1633)</name>
    <dbReference type="NCBI Taxonomy" id="1184251"/>
    <lineage>
        <taxon>Archaea</taxon>
        <taxon>Thermoproteota</taxon>
        <taxon>Thermoprotei</taxon>
        <taxon>Desulfurococcales</taxon>
        <taxon>Desulfurococcaceae</taxon>
        <taxon>Thermogladius</taxon>
    </lineage>
</organism>
<dbReference type="PROSITE" id="PS01078">
    <property type="entry name" value="MOCF_BIOSYNTHESIS_1"/>
    <property type="match status" value="1"/>
</dbReference>
<dbReference type="GO" id="GO:0005737">
    <property type="term" value="C:cytoplasm"/>
    <property type="evidence" value="ECO:0007669"/>
    <property type="project" value="TreeGrafter"/>
</dbReference>
<reference evidence="4 5" key="1">
    <citation type="journal article" date="2012" name="J. Bacteriol.">
        <title>Complete genome sequence of the hyperthermophilic cellulolytic Crenarchaeon 'Thermogladius cellulolyticus' 1633.</title>
        <authorList>
            <person name="Mardanov A.V."/>
            <person name="Kochetkova T.V."/>
            <person name="Beletsky A.V."/>
            <person name="Bonch-Osmolovskaya E.A."/>
            <person name="Ravin N.V."/>
            <person name="Skryabin K.G."/>
        </authorList>
    </citation>
    <scope>NUCLEOTIDE SEQUENCE [LARGE SCALE GENOMIC DNA]</scope>
    <source>
        <strain evidence="5">DSM 22663 / VKM B-2946 / 1633</strain>
    </source>
</reference>
<evidence type="ECO:0000256" key="1">
    <source>
        <dbReference type="ARBA" id="ARBA00005046"/>
    </source>
</evidence>
<gene>
    <name evidence="4" type="ordered locus">TCELL_1256</name>
</gene>
<dbReference type="GeneID" id="13013577"/>
<name>I3TFZ1_THEC1</name>
<dbReference type="KEGG" id="thg:TCELL_1256"/>
<dbReference type="SUPFAM" id="SSF63882">
    <property type="entry name" value="MoeA N-terminal region -like"/>
    <property type="match status" value="1"/>
</dbReference>
<dbReference type="InterPro" id="IPR036425">
    <property type="entry name" value="MoaB/Mog-like_dom_sf"/>
</dbReference>
<dbReference type="HOGENOM" id="CLU_010186_7_2_2"/>
<dbReference type="RefSeq" id="WP_014737929.1">
    <property type="nucleotide sequence ID" value="NC_017954.1"/>
</dbReference>